<evidence type="ECO:0008006" key="3">
    <source>
        <dbReference type="Google" id="ProtNLM"/>
    </source>
</evidence>
<proteinExistence type="predicted"/>
<evidence type="ECO:0000313" key="2">
    <source>
        <dbReference type="Proteomes" id="UP000196877"/>
    </source>
</evidence>
<gene>
    <name evidence="1" type="ORF">S101395_01350</name>
</gene>
<keyword evidence="2" id="KW-1185">Reference proteome</keyword>
<accession>A0ABN5AGC0</accession>
<reference evidence="1 2" key="1">
    <citation type="submission" date="2017-06" db="EMBL/GenBank/DDBJ databases">
        <title>Genome sequence of Bacillus sonorensis strain SRCM101395.</title>
        <authorList>
            <person name="Cho S.H."/>
        </authorList>
    </citation>
    <scope>NUCLEOTIDE SEQUENCE [LARGE SCALE GENOMIC DNA]</scope>
    <source>
        <strain evidence="1 2">SRCM101395</strain>
    </source>
</reference>
<dbReference type="GeneID" id="92854690"/>
<dbReference type="EMBL" id="CP021920">
    <property type="protein sequence ID" value="ASB87860.1"/>
    <property type="molecule type" value="Genomic_DNA"/>
</dbReference>
<dbReference type="Proteomes" id="UP000196877">
    <property type="component" value="Chromosome"/>
</dbReference>
<protein>
    <recommendedName>
        <fullName evidence="3">Molecular chaperone GrpE</fullName>
    </recommendedName>
</protein>
<dbReference type="RefSeq" id="WP_006636131.1">
    <property type="nucleotide sequence ID" value="NZ_BORD01000003.1"/>
</dbReference>
<organism evidence="1 2">
    <name type="scientific">Bacillus sonorensis</name>
    <dbReference type="NCBI Taxonomy" id="119858"/>
    <lineage>
        <taxon>Bacteria</taxon>
        <taxon>Bacillati</taxon>
        <taxon>Bacillota</taxon>
        <taxon>Bacilli</taxon>
        <taxon>Bacillales</taxon>
        <taxon>Bacillaceae</taxon>
        <taxon>Bacillus</taxon>
    </lineage>
</organism>
<name>A0ABN5AGC0_9BACI</name>
<sequence>MEEFDGIYEKKAKLVGLKGGDKLCLINFCDDWIHDHYEESYIYYGRMYSPFESFHPNAVHISGYFRDDDSNAWIKVENGIARLAKEKYDGWWDSLEALLKQELNP</sequence>
<evidence type="ECO:0000313" key="1">
    <source>
        <dbReference type="EMBL" id="ASB87860.1"/>
    </source>
</evidence>